<dbReference type="SUPFAM" id="SSF53254">
    <property type="entry name" value="Phosphoglycerate mutase-like"/>
    <property type="match status" value="2"/>
</dbReference>
<comment type="catalytic activity">
    <reaction evidence="1">
        <text>a phosphate monoester + H2O = an alcohol + phosphate</text>
        <dbReference type="Rhea" id="RHEA:15017"/>
        <dbReference type="ChEBI" id="CHEBI:15377"/>
        <dbReference type="ChEBI" id="CHEBI:30879"/>
        <dbReference type="ChEBI" id="CHEBI:43474"/>
        <dbReference type="ChEBI" id="CHEBI:67140"/>
        <dbReference type="EC" id="3.1.3.2"/>
    </reaction>
</comment>
<dbReference type="InterPro" id="IPR029033">
    <property type="entry name" value="His_PPase_superfam"/>
</dbReference>
<dbReference type="InterPro" id="IPR000560">
    <property type="entry name" value="His_Pase_clade-2"/>
</dbReference>
<dbReference type="PANTHER" id="PTHR11567:SF206">
    <property type="entry name" value="HISTIDINE ACID PHOSPHATASE-RELATED"/>
    <property type="match status" value="1"/>
</dbReference>
<sequence length="543" mass="62082">VKMKFLTSLFVTAFLIAGFFPLTYGQGNSQLIFIQSIWRHGDRSPTSSYPGDLYDESAWPQGFGQLSTLGMQEHILLGKKIKNRYYDQLKFVNKTYHNYHIYVRSTDVNRTIISAISNFIGFYYNSSTSDSSPNVPEWPKNYVPIPIHTIDDDTDNIKKIKNRYYDQLNFIKKTYHNYDIYVRSTDVNRTIISAISNFIGFYYNSSTSDSSPNVPEWPKNYVPIPIHTIDDDTDNIANPDSICPRRYKLYDLLKETPEYKNISAKCSGLLDYLSNSTKASITLDNLWLLRDGIFIEKSNNKKIPTWINDDNFKQIEECDNSMDDILNGYNVNPYKNLDIGLEISKLRGGAMINEIVNRMEIKKKCNDGDPSVKGSSVCKLKYYAYSAHDTTVASFLTVLGKNVKGQLVPKGLPHYSAATFIELWYDNTSKQYYIKTQYVYPPNGTFGIDLNEKKFCDFTDEDLKNPDKNTFCDFTKILPNSVNGTITLDQFAKNAKPYAIQDYAALCLNTDVKFGGSNSAEKTIVISNFTLFVFILLQYVVSF</sequence>
<dbReference type="Proteomes" id="UP000046392">
    <property type="component" value="Unplaced"/>
</dbReference>
<dbReference type="Gene3D" id="3.40.50.1240">
    <property type="entry name" value="Phosphoglycerate mutase-like"/>
    <property type="match status" value="2"/>
</dbReference>
<dbReference type="GO" id="GO:0003993">
    <property type="term" value="F:acid phosphatase activity"/>
    <property type="evidence" value="ECO:0007669"/>
    <property type="project" value="UniProtKB-EC"/>
</dbReference>
<protein>
    <submittedName>
        <fullName evidence="5">Acid phosphatase</fullName>
    </submittedName>
</protein>
<keyword evidence="4" id="KW-1185">Reference proteome</keyword>
<reference evidence="5" key="1">
    <citation type="submission" date="2017-02" db="UniProtKB">
        <authorList>
            <consortium name="WormBaseParasite"/>
        </authorList>
    </citation>
    <scope>IDENTIFICATION</scope>
</reference>
<dbReference type="Pfam" id="PF00328">
    <property type="entry name" value="His_Phos_2"/>
    <property type="match status" value="2"/>
</dbReference>
<dbReference type="AlphaFoldDB" id="A0A0N5BQR6"/>
<accession>A0A0N5BQR6</accession>
<dbReference type="WBParaSite" id="SPAL_0000822800.1">
    <property type="protein sequence ID" value="SPAL_0000822800.1"/>
    <property type="gene ID" value="SPAL_0000822800"/>
</dbReference>
<evidence type="ECO:0000313" key="4">
    <source>
        <dbReference type="Proteomes" id="UP000046392"/>
    </source>
</evidence>
<dbReference type="STRING" id="174720.A0A0N5BQR6"/>
<name>A0A0N5BQR6_STREA</name>
<organism evidence="4 5">
    <name type="scientific">Strongyloides papillosus</name>
    <name type="common">Intestinal threadworm</name>
    <dbReference type="NCBI Taxonomy" id="174720"/>
    <lineage>
        <taxon>Eukaryota</taxon>
        <taxon>Metazoa</taxon>
        <taxon>Ecdysozoa</taxon>
        <taxon>Nematoda</taxon>
        <taxon>Chromadorea</taxon>
        <taxon>Rhabditida</taxon>
        <taxon>Tylenchina</taxon>
        <taxon>Panagrolaimomorpha</taxon>
        <taxon>Strongyloidoidea</taxon>
        <taxon>Strongyloididae</taxon>
        <taxon>Strongyloides</taxon>
    </lineage>
</organism>
<dbReference type="PROSITE" id="PS00616">
    <property type="entry name" value="HIS_ACID_PHOSPHAT_1"/>
    <property type="match status" value="1"/>
</dbReference>
<feature type="signal peptide" evidence="3">
    <location>
        <begin position="1"/>
        <end position="25"/>
    </location>
</feature>
<evidence type="ECO:0000256" key="2">
    <source>
        <dbReference type="ARBA" id="ARBA00005375"/>
    </source>
</evidence>
<comment type="similarity">
    <text evidence="2">Belongs to the histidine acid phosphatase family.</text>
</comment>
<evidence type="ECO:0000313" key="5">
    <source>
        <dbReference type="WBParaSite" id="SPAL_0000822800.1"/>
    </source>
</evidence>
<evidence type="ECO:0000256" key="1">
    <source>
        <dbReference type="ARBA" id="ARBA00000032"/>
    </source>
</evidence>
<dbReference type="CDD" id="cd07061">
    <property type="entry name" value="HP_HAP_like"/>
    <property type="match status" value="1"/>
</dbReference>
<dbReference type="InterPro" id="IPR050645">
    <property type="entry name" value="Histidine_acid_phosphatase"/>
</dbReference>
<dbReference type="InterPro" id="IPR033379">
    <property type="entry name" value="Acid_Pase_AS"/>
</dbReference>
<evidence type="ECO:0000256" key="3">
    <source>
        <dbReference type="SAM" id="SignalP"/>
    </source>
</evidence>
<proteinExistence type="inferred from homology"/>
<keyword evidence="3" id="KW-0732">Signal</keyword>
<feature type="chain" id="PRO_5005894987" evidence="3">
    <location>
        <begin position="26"/>
        <end position="543"/>
    </location>
</feature>
<dbReference type="PANTHER" id="PTHR11567">
    <property type="entry name" value="ACID PHOSPHATASE-RELATED"/>
    <property type="match status" value="1"/>
</dbReference>